<evidence type="ECO:0000256" key="3">
    <source>
        <dbReference type="ARBA" id="ARBA00010756"/>
    </source>
</evidence>
<dbReference type="EMBL" id="JAHXDN010000005">
    <property type="protein sequence ID" value="MBW4709797.1"/>
    <property type="molecule type" value="Genomic_DNA"/>
</dbReference>
<dbReference type="EC" id="1.4.4.2" evidence="8"/>
<dbReference type="GO" id="GO:0005829">
    <property type="term" value="C:cytosol"/>
    <property type="evidence" value="ECO:0007669"/>
    <property type="project" value="TreeGrafter"/>
</dbReference>
<reference evidence="12" key="1">
    <citation type="submission" date="2021-07" db="EMBL/GenBank/DDBJ databases">
        <title>Roseobacter insulae sp. nov., isolated from a tidal flat.</title>
        <authorList>
            <person name="Park S."/>
            <person name="Yoon J.-H."/>
        </authorList>
    </citation>
    <scope>NUCLEOTIDE SEQUENCE</scope>
    <source>
        <strain evidence="12">YSTF-M11</strain>
    </source>
</reference>
<evidence type="ECO:0000256" key="8">
    <source>
        <dbReference type="HAMAP-Rule" id="MF_00711"/>
    </source>
</evidence>
<dbReference type="NCBIfam" id="NF001696">
    <property type="entry name" value="PRK00451.1"/>
    <property type="match status" value="1"/>
</dbReference>
<accession>A0A9X1K4K1</accession>
<evidence type="ECO:0000256" key="4">
    <source>
        <dbReference type="ARBA" id="ARBA00011690"/>
    </source>
</evidence>
<dbReference type="FunFam" id="3.40.640.10:FF:000007">
    <property type="entry name" value="glycine dehydrogenase (Decarboxylating), mitochondrial"/>
    <property type="match status" value="1"/>
</dbReference>
<organism evidence="12 13">
    <name type="scientific">Roseobacter insulae</name>
    <dbReference type="NCBI Taxonomy" id="2859783"/>
    <lineage>
        <taxon>Bacteria</taxon>
        <taxon>Pseudomonadati</taxon>
        <taxon>Pseudomonadota</taxon>
        <taxon>Alphaproteobacteria</taxon>
        <taxon>Rhodobacterales</taxon>
        <taxon>Roseobacteraceae</taxon>
        <taxon>Roseobacter</taxon>
    </lineage>
</organism>
<feature type="modified residue" description="N6-(pyridoxal phosphate)lysine" evidence="8 9">
    <location>
        <position position="699"/>
    </location>
</feature>
<dbReference type="PANTHER" id="PTHR11773:SF1">
    <property type="entry name" value="GLYCINE DEHYDROGENASE (DECARBOXYLATING), MITOCHONDRIAL"/>
    <property type="match status" value="1"/>
</dbReference>
<evidence type="ECO:0000256" key="1">
    <source>
        <dbReference type="ARBA" id="ARBA00001933"/>
    </source>
</evidence>
<dbReference type="Pfam" id="PF02347">
    <property type="entry name" value="GDC-P"/>
    <property type="match status" value="2"/>
</dbReference>
<evidence type="ECO:0000313" key="13">
    <source>
        <dbReference type="Proteomes" id="UP001138661"/>
    </source>
</evidence>
<feature type="domain" description="Glycine cleavage system P-protein N-terminal" evidence="10">
    <location>
        <begin position="16"/>
        <end position="439"/>
    </location>
</feature>
<dbReference type="FunFam" id="3.90.1150.10:FF:000007">
    <property type="entry name" value="Glycine dehydrogenase (decarboxylating), mitochondrial"/>
    <property type="match status" value="1"/>
</dbReference>
<dbReference type="InterPro" id="IPR049316">
    <property type="entry name" value="GDC-P_C"/>
</dbReference>
<keyword evidence="6 8" id="KW-0560">Oxidoreductase</keyword>
<evidence type="ECO:0000259" key="10">
    <source>
        <dbReference type="Pfam" id="PF02347"/>
    </source>
</evidence>
<dbReference type="Proteomes" id="UP001138661">
    <property type="component" value="Unassembled WGS sequence"/>
</dbReference>
<comment type="catalytic activity">
    <reaction evidence="7 8">
        <text>N(6)-[(R)-lipoyl]-L-lysyl-[glycine-cleavage complex H protein] + glycine + H(+) = N(6)-[(R)-S(8)-aminomethyldihydrolipoyl]-L-lysyl-[glycine-cleavage complex H protein] + CO2</text>
        <dbReference type="Rhea" id="RHEA:24304"/>
        <dbReference type="Rhea" id="RHEA-COMP:10494"/>
        <dbReference type="Rhea" id="RHEA-COMP:10495"/>
        <dbReference type="ChEBI" id="CHEBI:15378"/>
        <dbReference type="ChEBI" id="CHEBI:16526"/>
        <dbReference type="ChEBI" id="CHEBI:57305"/>
        <dbReference type="ChEBI" id="CHEBI:83099"/>
        <dbReference type="ChEBI" id="CHEBI:83143"/>
        <dbReference type="EC" id="1.4.4.2"/>
    </reaction>
</comment>
<sequence length="947" mass="103172">MVYKPTEYLPYDFANRRHIGPSPSEMAEMLKVVGAESLEVLIDDTLPRAIRQKEPLDFGRAMSEREVLEHMRKTGAKNRVLTSLIGQGYHGTVTPPAIQRNILENPAWYTAYTPYQPEISQGRLEALLNFQTMVSDLTGLEIANASLLDEATACAEAMTMAQRVAKSKAKAFFVDRDCHPQNIAVMKTRAAPLGIEIIVGNPAKMEASAVFGAIFQYPGTYGHVHDFTDHITALHEHGAIGVISADPLALTLLKEPGAMGADIAVGSTQRFGVPEGYGGPHAAYMSCKNAYKRAMPGRIVGVSVDSHGNRAYRLSLQTREQHIRREKATSNVCTAQALLAVMASMYAVFHGPEGLKAIAQRIHRKTVRLAKGLEAAGFKVDPRACFDTITVDVGPLQSAVLKSAVDEGINLRRVGEARVGITLDERCKPATLEAVWRAFGIVREDKDFKPDYRFPEEMLRTSDYLTHPIFHMNRAETEMMRYMRRLADRDLALDRAMIPLGSCTMKLNSAAEMMPVSWREFSLIHPYAPADQALGYRDMIDDLSAKLCDITGYDAISMQPNSGAQGEYAGLLTIAGYHRANNQGHRNICLIPMSAHGTNPASAQMVGWKVVAVKSAVNGDIDLEDFRGKAEAAGDHLAACMITYPSTHGVFEETATEVTKITHTHGGQVYIDGANMNAMVGLSRPGDLGGDVSHLNLHKTFCIPHGGGGPGMGPIGVKAHLAPYLPGAPNGGDGAVSAAPFGSPSLLPISWAYCLMMGGNGLTQATRVAILNANYIAKRLEGAFDVLYKGPTGRVAHECIIDVRPFDETAKISVEDIAKRLIDCGFHAPTMSWPVAGTLMVEPTESETKAELDRFCDAMLAIRAEIAQIEAGDIDAENNPLKNAPHTVEDLVSDWQRPYSREQGCFPPGAFRVDKYWPPVNRVDNVYGDRHLVCTCPPMEDYAEAAE</sequence>
<dbReference type="GO" id="GO:0030170">
    <property type="term" value="F:pyridoxal phosphate binding"/>
    <property type="evidence" value="ECO:0007669"/>
    <property type="project" value="TreeGrafter"/>
</dbReference>
<comment type="function">
    <text evidence="2 8">The glycine cleavage system catalyzes the degradation of glycine. The P protein binds the alpha-amino group of glycine through its pyridoxal phosphate cofactor; CO(2) is released and the remaining methylamine moiety is then transferred to the lipoamide cofactor of the H protein.</text>
</comment>
<evidence type="ECO:0000256" key="6">
    <source>
        <dbReference type="ARBA" id="ARBA00023002"/>
    </source>
</evidence>
<comment type="caution">
    <text evidence="12">The sequence shown here is derived from an EMBL/GenBank/DDBJ whole genome shotgun (WGS) entry which is preliminary data.</text>
</comment>
<evidence type="ECO:0000256" key="9">
    <source>
        <dbReference type="PIRSR" id="PIRSR603437-50"/>
    </source>
</evidence>
<dbReference type="InterPro" id="IPR020581">
    <property type="entry name" value="GDC_P"/>
</dbReference>
<evidence type="ECO:0000256" key="7">
    <source>
        <dbReference type="ARBA" id="ARBA00049026"/>
    </source>
</evidence>
<protein>
    <recommendedName>
        <fullName evidence="8">Glycine dehydrogenase (decarboxylating)</fullName>
        <ecNumber evidence="8">1.4.4.2</ecNumber>
    </recommendedName>
    <alternativeName>
        <fullName evidence="8">Glycine cleavage system P-protein</fullName>
    </alternativeName>
    <alternativeName>
        <fullName evidence="8">Glycine decarboxylase</fullName>
    </alternativeName>
    <alternativeName>
        <fullName evidence="8">Glycine dehydrogenase (aminomethyl-transferring)</fullName>
    </alternativeName>
</protein>
<proteinExistence type="inferred from homology"/>
<evidence type="ECO:0000259" key="11">
    <source>
        <dbReference type="Pfam" id="PF21478"/>
    </source>
</evidence>
<dbReference type="GO" id="GO:0019464">
    <property type="term" value="P:glycine decarboxylation via glycine cleavage system"/>
    <property type="evidence" value="ECO:0007669"/>
    <property type="project" value="UniProtKB-UniRule"/>
</dbReference>
<dbReference type="CDD" id="cd00613">
    <property type="entry name" value="GDC-P"/>
    <property type="match status" value="2"/>
</dbReference>
<dbReference type="FunFam" id="3.40.640.10:FF:000005">
    <property type="entry name" value="Glycine dehydrogenase (decarboxylating), mitochondrial"/>
    <property type="match status" value="1"/>
</dbReference>
<dbReference type="Pfam" id="PF21478">
    <property type="entry name" value="GcvP2_C"/>
    <property type="match status" value="1"/>
</dbReference>
<dbReference type="GO" id="GO:0016594">
    <property type="term" value="F:glycine binding"/>
    <property type="evidence" value="ECO:0007669"/>
    <property type="project" value="TreeGrafter"/>
</dbReference>
<dbReference type="AlphaFoldDB" id="A0A9X1K4K1"/>
<dbReference type="HAMAP" id="MF_00711">
    <property type="entry name" value="GcvP"/>
    <property type="match status" value="1"/>
</dbReference>
<feature type="domain" description="Glycine cleavage system P-protein N-terminal" evidence="10">
    <location>
        <begin position="472"/>
        <end position="727"/>
    </location>
</feature>
<dbReference type="InterPro" id="IPR003437">
    <property type="entry name" value="GcvP"/>
</dbReference>
<keyword evidence="13" id="KW-1185">Reference proteome</keyword>
<comment type="similarity">
    <text evidence="3 8">Belongs to the GcvP family.</text>
</comment>
<feature type="domain" description="Glycine dehydrogenase C-terminal" evidence="11">
    <location>
        <begin position="765"/>
        <end position="886"/>
    </location>
</feature>
<dbReference type="GO" id="GO:0005960">
    <property type="term" value="C:glycine cleavage complex"/>
    <property type="evidence" value="ECO:0007669"/>
    <property type="project" value="TreeGrafter"/>
</dbReference>
<dbReference type="RefSeq" id="WP_219505698.1">
    <property type="nucleotide sequence ID" value="NZ_JAHXDN010000005.1"/>
</dbReference>
<dbReference type="NCBIfam" id="TIGR00461">
    <property type="entry name" value="gcvP"/>
    <property type="match status" value="1"/>
</dbReference>
<dbReference type="GO" id="GO:0004375">
    <property type="term" value="F:glycine dehydrogenase (decarboxylating) activity"/>
    <property type="evidence" value="ECO:0007669"/>
    <property type="project" value="UniProtKB-EC"/>
</dbReference>
<dbReference type="InterPro" id="IPR049315">
    <property type="entry name" value="GDC-P_N"/>
</dbReference>
<evidence type="ECO:0000313" key="12">
    <source>
        <dbReference type="EMBL" id="MBW4709797.1"/>
    </source>
</evidence>
<evidence type="ECO:0000256" key="5">
    <source>
        <dbReference type="ARBA" id="ARBA00022898"/>
    </source>
</evidence>
<comment type="cofactor">
    <cofactor evidence="1 8 9">
        <name>pyridoxal 5'-phosphate</name>
        <dbReference type="ChEBI" id="CHEBI:597326"/>
    </cofactor>
</comment>
<keyword evidence="5 8" id="KW-0663">Pyridoxal phosphate</keyword>
<comment type="subunit">
    <text evidence="4 8">The glycine cleavage system is composed of four proteins: P, T, L and H.</text>
</comment>
<evidence type="ECO:0000256" key="2">
    <source>
        <dbReference type="ARBA" id="ARBA00003788"/>
    </source>
</evidence>
<gene>
    <name evidence="8 12" type="primary">gcvP</name>
    <name evidence="12" type="ORF">KX928_18570</name>
</gene>
<dbReference type="PANTHER" id="PTHR11773">
    <property type="entry name" value="GLYCINE DEHYDROGENASE, DECARBOXYLATING"/>
    <property type="match status" value="1"/>
</dbReference>
<name>A0A9X1K4K1_9RHOB</name>